<protein>
    <submittedName>
        <fullName evidence="1">Uncharacterized protein</fullName>
    </submittedName>
</protein>
<name>A0A931NHE7_9BURK</name>
<dbReference type="EMBL" id="JAEDAK010000010">
    <property type="protein sequence ID" value="MBH9578146.1"/>
    <property type="molecule type" value="Genomic_DNA"/>
</dbReference>
<reference evidence="1" key="1">
    <citation type="submission" date="2020-12" db="EMBL/GenBank/DDBJ databases">
        <title>The genome sequence of Inhella sp. 1Y17.</title>
        <authorList>
            <person name="Liu Y."/>
        </authorList>
    </citation>
    <scope>NUCLEOTIDE SEQUENCE</scope>
    <source>
        <strain evidence="1">1Y17</strain>
    </source>
</reference>
<organism evidence="1 2">
    <name type="scientific">Inhella proteolytica</name>
    <dbReference type="NCBI Taxonomy" id="2795029"/>
    <lineage>
        <taxon>Bacteria</taxon>
        <taxon>Pseudomonadati</taxon>
        <taxon>Pseudomonadota</taxon>
        <taxon>Betaproteobacteria</taxon>
        <taxon>Burkholderiales</taxon>
        <taxon>Sphaerotilaceae</taxon>
        <taxon>Inhella</taxon>
    </lineage>
</organism>
<dbReference type="Proteomes" id="UP000613266">
    <property type="component" value="Unassembled WGS sequence"/>
</dbReference>
<accession>A0A931NHE7</accession>
<keyword evidence="2" id="KW-1185">Reference proteome</keyword>
<proteinExistence type="predicted"/>
<comment type="caution">
    <text evidence="1">The sequence shown here is derived from an EMBL/GenBank/DDBJ whole genome shotgun (WGS) entry which is preliminary data.</text>
</comment>
<dbReference type="RefSeq" id="WP_198111918.1">
    <property type="nucleotide sequence ID" value="NZ_JAEDAK010000010.1"/>
</dbReference>
<evidence type="ECO:0000313" key="2">
    <source>
        <dbReference type="Proteomes" id="UP000613266"/>
    </source>
</evidence>
<sequence>MNSAKTPQCLLAAPQQASCAGLRAGSPTGTQRGWTRSNAGTAAAAGLRSRAAATRCAAALGSLLLLGACAATPDAEQLAFQQKYAKAKALFEERCKTAGVVIHRTVKDVEGIELTKIRQPVPWGGKEYFDPMYPGAAMAGEVSGDRYVWQFLASEFRLVNAPERRGGFAHPKKSLSYLELPPTRGYQFVEYQDAISQGRMRCRASLDPDPRSFDRFMLCERSHQSAPRYALDFEDLADASDREFWVAGTKLKVIDKHTGEVIAQLTRFVWDPGFGASTTGRWPWQHANARASTVCPSDANQFLHHDSRYFVDQVLIPKQGD</sequence>
<gene>
    <name evidence="1" type="ORF">I7X39_14660</name>
</gene>
<dbReference type="AlphaFoldDB" id="A0A931NHE7"/>
<evidence type="ECO:0000313" key="1">
    <source>
        <dbReference type="EMBL" id="MBH9578146.1"/>
    </source>
</evidence>